<evidence type="ECO:0000256" key="1">
    <source>
        <dbReference type="SAM" id="MobiDB-lite"/>
    </source>
</evidence>
<sequence>MSEEEQVEAQDAPWYIILNGPTTPGPALERARYDLIVKFGACVEVAQRNSASRTPLLIPESHAPRDLEDMGIPLSGSDSAPDVAFPSDVESRGDFSEATDHHPSPTQARRLHGLFPAPMLTPQSYQDSGPDPSTRHPNWQRLASETGAPQAACVHPHSREVVSFQAFHLRVGIYQDVPEDMRRMITNGQKDEFRVLFDTGMSVGRWGLNVRRYCQSRVQVCDMAM</sequence>
<dbReference type="Proteomes" id="UP000292957">
    <property type="component" value="Unassembled WGS sequence"/>
</dbReference>
<dbReference type="EMBL" id="ML143431">
    <property type="protein sequence ID" value="TBU27499.1"/>
    <property type="molecule type" value="Genomic_DNA"/>
</dbReference>
<feature type="region of interest" description="Disordered" evidence="1">
    <location>
        <begin position="67"/>
        <end position="139"/>
    </location>
</feature>
<organism evidence="2">
    <name type="scientific">Dichomitus squalens</name>
    <dbReference type="NCBI Taxonomy" id="114155"/>
    <lineage>
        <taxon>Eukaryota</taxon>
        <taxon>Fungi</taxon>
        <taxon>Dikarya</taxon>
        <taxon>Basidiomycota</taxon>
        <taxon>Agaricomycotina</taxon>
        <taxon>Agaricomycetes</taxon>
        <taxon>Polyporales</taxon>
        <taxon>Polyporaceae</taxon>
        <taxon>Dichomitus</taxon>
    </lineage>
</organism>
<protein>
    <submittedName>
        <fullName evidence="2">Uncharacterized protein</fullName>
    </submittedName>
</protein>
<proteinExistence type="predicted"/>
<gene>
    <name evidence="2" type="ORF">BD311DRAFT_376382</name>
</gene>
<accession>A0A4Q9MJ61</accession>
<name>A0A4Q9MJ61_9APHY</name>
<evidence type="ECO:0000313" key="2">
    <source>
        <dbReference type="EMBL" id="TBU27499.1"/>
    </source>
</evidence>
<dbReference type="AlphaFoldDB" id="A0A4Q9MJ61"/>
<reference evidence="2" key="1">
    <citation type="submission" date="2019-01" db="EMBL/GenBank/DDBJ databases">
        <title>Draft genome sequences of three monokaryotic isolates of the white-rot basidiomycete fungus Dichomitus squalens.</title>
        <authorList>
            <consortium name="DOE Joint Genome Institute"/>
            <person name="Lopez S.C."/>
            <person name="Andreopoulos B."/>
            <person name="Pangilinan J."/>
            <person name="Lipzen A."/>
            <person name="Riley R."/>
            <person name="Ahrendt S."/>
            <person name="Ng V."/>
            <person name="Barry K."/>
            <person name="Daum C."/>
            <person name="Grigoriev I.V."/>
            <person name="Hilden K.S."/>
            <person name="Makela M.R."/>
            <person name="de Vries R.P."/>
        </authorList>
    </citation>
    <scope>NUCLEOTIDE SEQUENCE [LARGE SCALE GENOMIC DNA]</scope>
    <source>
        <strain evidence="2">OM18370.1</strain>
    </source>
</reference>
<feature type="compositionally biased region" description="Basic and acidic residues" evidence="1">
    <location>
        <begin position="89"/>
        <end position="103"/>
    </location>
</feature>